<feature type="region of interest" description="Disordered" evidence="1">
    <location>
        <begin position="1"/>
        <end position="34"/>
    </location>
</feature>
<evidence type="ECO:0000313" key="2">
    <source>
        <dbReference type="EMBL" id="MDT3728904.1"/>
    </source>
</evidence>
<organism evidence="2 3">
    <name type="scientific">Streptomyces althioticus subsp. attaecolombicae</name>
    <dbReference type="NCBI Taxonomy" id="3075534"/>
    <lineage>
        <taxon>Bacteria</taxon>
        <taxon>Bacillati</taxon>
        <taxon>Actinomycetota</taxon>
        <taxon>Actinomycetes</taxon>
        <taxon>Kitasatosporales</taxon>
        <taxon>Streptomycetaceae</taxon>
        <taxon>Streptomyces</taxon>
        <taxon>Streptomyces althioticus group</taxon>
    </lineage>
</organism>
<dbReference type="NCBIfam" id="TIGR03696">
    <property type="entry name" value="Rhs_assc_core"/>
    <property type="match status" value="1"/>
</dbReference>
<dbReference type="Proteomes" id="UP001181313">
    <property type="component" value="Unassembled WGS sequence"/>
</dbReference>
<proteinExistence type="predicted"/>
<dbReference type="RefSeq" id="WP_337675393.1">
    <property type="nucleotide sequence ID" value="NZ_JAVSGH010000083.1"/>
</dbReference>
<accession>A0ABU3IAS9</accession>
<dbReference type="PANTHER" id="PTHR32305:SF17">
    <property type="entry name" value="TRNA NUCLEASE WAPA"/>
    <property type="match status" value="1"/>
</dbReference>
<reference evidence="2" key="1">
    <citation type="submission" date="2024-05" db="EMBL/GenBank/DDBJ databases">
        <title>30 novel species of actinomycetes from the DSMZ collection.</title>
        <authorList>
            <person name="Nouioui I."/>
        </authorList>
    </citation>
    <scope>NUCLEOTIDE SEQUENCE</scope>
    <source>
        <strain evidence="2">DSM 41972</strain>
    </source>
</reference>
<dbReference type="EMBL" id="JAVSGH010000083">
    <property type="protein sequence ID" value="MDT3728904.1"/>
    <property type="molecule type" value="Genomic_DNA"/>
</dbReference>
<gene>
    <name evidence="2" type="ORF">ROS62_30180</name>
</gene>
<comment type="caution">
    <text evidence="2">The sequence shown here is derived from an EMBL/GenBank/DDBJ whole genome shotgun (WGS) entry which is preliminary data.</text>
</comment>
<evidence type="ECO:0000256" key="1">
    <source>
        <dbReference type="SAM" id="MobiDB-lite"/>
    </source>
</evidence>
<dbReference type="PANTHER" id="PTHR32305">
    <property type="match status" value="1"/>
</dbReference>
<dbReference type="Gene3D" id="2.180.10.10">
    <property type="entry name" value="RHS repeat-associated core"/>
    <property type="match status" value="1"/>
</dbReference>
<evidence type="ECO:0000313" key="3">
    <source>
        <dbReference type="Proteomes" id="UP001181313"/>
    </source>
</evidence>
<keyword evidence="3" id="KW-1185">Reference proteome</keyword>
<sequence>MTTLAVTRRRQLPFGQPRSEQTESMPGTRGFVSGTEDPTGLLHLGAREYDPALGSFISVDPILDIKDPLQMNAYAYANSRPVTASDPDGRMIYGDLTGKGYGNAQVMKSAYKSYGYIGGRGRTMKKYKEKLASAHRSYYAYVKSSYYKNGLREAVQANARAAVQAEARKKAAEAERRKRDGVWGNIVKGNLKAAYHNAVDSAADQVANAASYVMSYKNTAGICATGSVSFGTGGSASLCLIRTNRPDGKVDYGVMGTVEQKFGVGVGLTGEFMNSNADDFDQLRGDAAGFGVAAGAGLMVSVSHRGTFGTRNSRGDIVHSGSVGFGKGVGVDFEFGSGKTGITKLWTS</sequence>
<name>A0ABU3IAS9_9ACTN</name>
<dbReference type="InterPro" id="IPR022385">
    <property type="entry name" value="Rhs_assc_core"/>
</dbReference>
<dbReference type="InterPro" id="IPR050708">
    <property type="entry name" value="T6SS_VgrG/RHS"/>
</dbReference>
<protein>
    <submittedName>
        <fullName evidence="2">RHS repeat-associated core domain-containing protein</fullName>
    </submittedName>
</protein>